<evidence type="ECO:0000313" key="1">
    <source>
        <dbReference type="EMBL" id="OHT55245.1"/>
    </source>
</evidence>
<evidence type="ECO:0000313" key="2">
    <source>
        <dbReference type="Proteomes" id="UP000180113"/>
    </source>
</evidence>
<evidence type="ECO:0008006" key="3">
    <source>
        <dbReference type="Google" id="ProtNLM"/>
    </source>
</evidence>
<reference evidence="1 2" key="1">
    <citation type="submission" date="2016-10" db="EMBL/GenBank/DDBJ databases">
        <title>Evaluation of Human, Animal and Environmental Mycobacterium chelonae Isolates by Core Genome Phylogenomic Analysis, Targeted Gene Comparison, and Anti-microbial Susceptibility Patterns: A Tale of Mistaken Identities.</title>
        <authorList>
            <person name="Fogelson S.B."/>
            <person name="Camus A.C."/>
            <person name="Lorenz W."/>
            <person name="Vasireddy R."/>
            <person name="Vasireddy S."/>
            <person name="Smith T."/>
            <person name="Brown-Elliott B.A."/>
            <person name="Wallace R.J.Jr."/>
            <person name="Hasan N.A."/>
            <person name="Reischl U."/>
            <person name="Sanchez S."/>
        </authorList>
    </citation>
    <scope>NUCLEOTIDE SEQUENCE [LARGE SCALE GENOMIC DNA]</scope>
    <source>
        <strain evidence="1 2">42895</strain>
    </source>
</reference>
<organism evidence="1 2">
    <name type="scientific">Mycobacteroides chelonae</name>
    <name type="common">Mycobacterium chelonae</name>
    <dbReference type="NCBI Taxonomy" id="1774"/>
    <lineage>
        <taxon>Bacteria</taxon>
        <taxon>Bacillati</taxon>
        <taxon>Actinomycetota</taxon>
        <taxon>Actinomycetes</taxon>
        <taxon>Mycobacteriales</taxon>
        <taxon>Mycobacteriaceae</taxon>
        <taxon>Mycobacteroides</taxon>
    </lineage>
</organism>
<proteinExistence type="predicted"/>
<dbReference type="Proteomes" id="UP000180113">
    <property type="component" value="Unassembled WGS sequence"/>
</dbReference>
<gene>
    <name evidence="1" type="ORF">BKG62_03490</name>
</gene>
<accession>A0AB73LQ61</accession>
<name>A0AB73LQ61_MYCCH</name>
<dbReference type="AlphaFoldDB" id="A0AB73LQ61"/>
<protein>
    <recommendedName>
        <fullName evidence="3">Heme peroxidase</fullName>
    </recommendedName>
</protein>
<comment type="caution">
    <text evidence="1">The sequence shown here is derived from an EMBL/GenBank/DDBJ whole genome shotgun (WGS) entry which is preliminary data.</text>
</comment>
<sequence length="210" mass="22419">MSDEVALLLARVRAELPPSLDHVPDGWPGAIELALIDAVLSIQARYGTSADTGVRGAIGRYKKAFPDRAPWDDLRVLAAVDEQSLAEVLGNRQSTGGVLKAVAIVDAAGRLAASGAVHARDVRDSPGHRGAYVGTKGLGPVTWSYFLMLLGHDGVKADTLVTRFVAQAINREVSAEQVAELVTDVAKELEVSSTVLDHAIWRYMSAPRKN</sequence>
<dbReference type="RefSeq" id="WP_030095005.1">
    <property type="nucleotide sequence ID" value="NZ_CP058976.1"/>
</dbReference>
<dbReference type="EMBL" id="MLHW01000001">
    <property type="protein sequence ID" value="OHT55245.1"/>
    <property type="molecule type" value="Genomic_DNA"/>
</dbReference>